<dbReference type="Gene3D" id="3.30.1520.10">
    <property type="entry name" value="Phox-like domain"/>
    <property type="match status" value="1"/>
</dbReference>
<sequence>MGFLRFASFVVLALALGVFLGPKNARPNMHIVPKLDNVRAKLEATINVLPHLPALLPYATTLLPYSLELLNDIDRLGPMVESIMAEKQYLMPLLPRLLVHRALLLEYMDVLEPHVHKLAPHSEALLDHMDQLVPHLDAMRPHVGNLICFLEVRGWEDSLTYIDQILPHIAILAPHTKRLCLYYDTLLPHLPMLAKYIEYMDVKATLDVLDRLIPLISFLPLADQSGMLYSRLVCKSIPTVARILPPQGPPVVSTDLAFDAAATASPSSHHPKSKVLVRRHFERSANAVCGVMSPLPGRIRAHTMSLHVPDAYTDASGVVRYHVVLDFAHAQSMRYRELRAWHKLIESQISNYCGMRLLPFPQKTFCGRKLSTRGISRRRFALEDYFDRLAENSHILIEESPAFRAFVRTFFANGDETDSTLQDLVPAVR</sequence>
<keyword evidence="4" id="KW-1185">Reference proteome</keyword>
<dbReference type="AlphaFoldDB" id="A0A2R5GUM7"/>
<organism evidence="3 4">
    <name type="scientific">Hondaea fermentalgiana</name>
    <dbReference type="NCBI Taxonomy" id="2315210"/>
    <lineage>
        <taxon>Eukaryota</taxon>
        <taxon>Sar</taxon>
        <taxon>Stramenopiles</taxon>
        <taxon>Bigyra</taxon>
        <taxon>Labyrinthulomycetes</taxon>
        <taxon>Thraustochytrida</taxon>
        <taxon>Thraustochytriidae</taxon>
        <taxon>Hondaea</taxon>
    </lineage>
</organism>
<evidence type="ECO:0000256" key="1">
    <source>
        <dbReference type="SAM" id="SignalP"/>
    </source>
</evidence>
<evidence type="ECO:0000313" key="4">
    <source>
        <dbReference type="Proteomes" id="UP000241890"/>
    </source>
</evidence>
<evidence type="ECO:0000259" key="2">
    <source>
        <dbReference type="Pfam" id="PF00787"/>
    </source>
</evidence>
<accession>A0A2R5GUM7</accession>
<reference evidence="3 4" key="1">
    <citation type="submission" date="2017-12" db="EMBL/GenBank/DDBJ databases">
        <title>Sequencing, de novo assembly and annotation of complete genome of a new Thraustochytrid species, strain FCC1311.</title>
        <authorList>
            <person name="Sedici K."/>
            <person name="Godart F."/>
            <person name="Aiese Cigliano R."/>
            <person name="Sanseverino W."/>
            <person name="Barakat M."/>
            <person name="Ortet P."/>
            <person name="Marechal E."/>
            <person name="Cagnac O."/>
            <person name="Amato A."/>
        </authorList>
    </citation>
    <scope>NUCLEOTIDE SEQUENCE [LARGE SCALE GENOMIC DNA]</scope>
</reference>
<comment type="caution">
    <text evidence="3">The sequence shown here is derived from an EMBL/GenBank/DDBJ whole genome shotgun (WGS) entry which is preliminary data.</text>
</comment>
<feature type="signal peptide" evidence="1">
    <location>
        <begin position="1"/>
        <end position="25"/>
    </location>
</feature>
<dbReference type="EMBL" id="BEYU01000202">
    <property type="protein sequence ID" value="GBG34576.1"/>
    <property type="molecule type" value="Genomic_DNA"/>
</dbReference>
<proteinExistence type="predicted"/>
<dbReference type="Proteomes" id="UP000241890">
    <property type="component" value="Unassembled WGS sequence"/>
</dbReference>
<dbReference type="CDD" id="cd06093">
    <property type="entry name" value="PX_domain"/>
    <property type="match status" value="1"/>
</dbReference>
<dbReference type="InParanoid" id="A0A2R5GUM7"/>
<evidence type="ECO:0000313" key="3">
    <source>
        <dbReference type="EMBL" id="GBG34576.1"/>
    </source>
</evidence>
<name>A0A2R5GUM7_9STRA</name>
<dbReference type="InterPro" id="IPR036871">
    <property type="entry name" value="PX_dom_sf"/>
</dbReference>
<dbReference type="Pfam" id="PF00787">
    <property type="entry name" value="PX"/>
    <property type="match status" value="1"/>
</dbReference>
<keyword evidence="1" id="KW-0732">Signal</keyword>
<dbReference type="SUPFAM" id="SSF64268">
    <property type="entry name" value="PX domain"/>
    <property type="match status" value="1"/>
</dbReference>
<protein>
    <recommendedName>
        <fullName evidence="2">PX domain-containing protein</fullName>
    </recommendedName>
</protein>
<dbReference type="InterPro" id="IPR001683">
    <property type="entry name" value="PX_dom"/>
</dbReference>
<feature type="chain" id="PRO_5015309969" description="PX domain-containing protein" evidence="1">
    <location>
        <begin position="26"/>
        <end position="429"/>
    </location>
</feature>
<gene>
    <name evidence="3" type="ORF">FCC1311_107972</name>
</gene>
<dbReference type="GO" id="GO:0035091">
    <property type="term" value="F:phosphatidylinositol binding"/>
    <property type="evidence" value="ECO:0007669"/>
    <property type="project" value="InterPro"/>
</dbReference>
<feature type="domain" description="PX" evidence="2">
    <location>
        <begin position="334"/>
        <end position="407"/>
    </location>
</feature>
<dbReference type="OrthoDB" id="191392at2759"/>